<evidence type="ECO:0000313" key="1">
    <source>
        <dbReference type="Proteomes" id="UP000887577"/>
    </source>
</evidence>
<accession>A0A914YAR7</accession>
<protein>
    <submittedName>
        <fullName evidence="2">Uncharacterized protein</fullName>
    </submittedName>
</protein>
<evidence type="ECO:0000313" key="2">
    <source>
        <dbReference type="WBParaSite" id="PSU_v2.g16377.t1"/>
    </source>
</evidence>
<organism evidence="1 2">
    <name type="scientific">Panagrolaimus superbus</name>
    <dbReference type="NCBI Taxonomy" id="310955"/>
    <lineage>
        <taxon>Eukaryota</taxon>
        <taxon>Metazoa</taxon>
        <taxon>Ecdysozoa</taxon>
        <taxon>Nematoda</taxon>
        <taxon>Chromadorea</taxon>
        <taxon>Rhabditida</taxon>
        <taxon>Tylenchina</taxon>
        <taxon>Panagrolaimomorpha</taxon>
        <taxon>Panagrolaimoidea</taxon>
        <taxon>Panagrolaimidae</taxon>
        <taxon>Panagrolaimus</taxon>
    </lineage>
</organism>
<dbReference type="AlphaFoldDB" id="A0A914YAR7"/>
<dbReference type="WBParaSite" id="PSU_v2.g16377.t1">
    <property type="protein sequence ID" value="PSU_v2.g16377.t1"/>
    <property type="gene ID" value="PSU_v2.g16377"/>
</dbReference>
<sequence length="292" mass="33895">MAKRQHEYDVNIDPKKIKINILPIHNLDNSTKPSTPEQEIEKLSKTINTIIPTINDIIKNMKKTAGEINKTNTRVQTVERTVKVKRTVKYIHKYVHKNSITIRNLGVDLKNEKETKEEIAKLVAHILSIDHAEAKSYISDVESIDGNQNSTPTSIKINFNTKDISTKIIEKASRCKDFVRKNQSIKYKIFIQEYKSPIETEHDMELSHAIQLIHLYYGLLKKKDPSIVTPTVTKSWEKLKVGSIKKDHLSAINELTSFDEEEFIQFRQLKRSKKSTEELEKWITTRQPNKFT</sequence>
<dbReference type="Proteomes" id="UP000887577">
    <property type="component" value="Unplaced"/>
</dbReference>
<name>A0A914YAR7_9BILA</name>
<keyword evidence="1" id="KW-1185">Reference proteome</keyword>
<reference evidence="2" key="1">
    <citation type="submission" date="2022-11" db="UniProtKB">
        <authorList>
            <consortium name="WormBaseParasite"/>
        </authorList>
    </citation>
    <scope>IDENTIFICATION</scope>
</reference>
<proteinExistence type="predicted"/>